<gene>
    <name evidence="1" type="ORF">P3F81_02025</name>
</gene>
<dbReference type="RefSeq" id="WP_147666810.1">
    <property type="nucleotide sequence ID" value="NZ_CP120678.1"/>
</dbReference>
<organism evidence="1 2">
    <name type="scientific">Selenobaculum gibii</name>
    <dbReference type="NCBI Taxonomy" id="3054208"/>
    <lineage>
        <taxon>Bacteria</taxon>
        <taxon>Bacillati</taxon>
        <taxon>Bacillota</taxon>
        <taxon>Negativicutes</taxon>
        <taxon>Selenomonadales</taxon>
        <taxon>Selenomonadaceae</taxon>
        <taxon>Selenobaculum</taxon>
    </lineage>
</organism>
<accession>A0A9Y2AJ69</accession>
<reference evidence="1" key="1">
    <citation type="submission" date="2023-03" db="EMBL/GenBank/DDBJ databases">
        <title>Selenobaculum gbiensis gen. nov. sp. nov., a new bacterium isolated from the gut microbiota of IBD patient.</title>
        <authorList>
            <person name="Yeo S."/>
            <person name="Park H."/>
            <person name="Huh C.S."/>
        </authorList>
    </citation>
    <scope>NUCLEOTIDE SEQUENCE</scope>
    <source>
        <strain evidence="1">ICN-92133</strain>
    </source>
</reference>
<keyword evidence="2" id="KW-1185">Reference proteome</keyword>
<evidence type="ECO:0000313" key="1">
    <source>
        <dbReference type="EMBL" id="WIW71129.1"/>
    </source>
</evidence>
<sequence>MPNVEKMAKSLAHELSDTREELNVKAACALKNQEVIIAQNQKIIELLGCISSKMNPAQIGEE</sequence>
<protein>
    <submittedName>
        <fullName evidence="1">Uncharacterized protein</fullName>
    </submittedName>
</protein>
<dbReference type="KEGG" id="sgbi:P3F81_02025"/>
<proteinExistence type="predicted"/>
<name>A0A9Y2AJ69_9FIRM</name>
<dbReference type="EMBL" id="CP120678">
    <property type="protein sequence ID" value="WIW71129.1"/>
    <property type="molecule type" value="Genomic_DNA"/>
</dbReference>
<dbReference type="AlphaFoldDB" id="A0A9Y2AJ69"/>
<dbReference type="Proteomes" id="UP001243623">
    <property type="component" value="Chromosome"/>
</dbReference>
<evidence type="ECO:0000313" key="2">
    <source>
        <dbReference type="Proteomes" id="UP001243623"/>
    </source>
</evidence>